<dbReference type="OrthoDB" id="1935246at2759"/>
<dbReference type="eggNOG" id="ENOG502QRIT">
    <property type="taxonomic scope" value="Eukaryota"/>
</dbReference>
<dbReference type="OMA" id="PKHGEED"/>
<feature type="compositionally biased region" description="Basic and acidic residues" evidence="1">
    <location>
        <begin position="145"/>
        <end position="158"/>
    </location>
</feature>
<dbReference type="Gramene" id="OB02G32720.1">
    <property type="protein sequence ID" value="OB02G32720.1"/>
    <property type="gene ID" value="OB02G32720"/>
</dbReference>
<evidence type="ECO:0000313" key="3">
    <source>
        <dbReference type="Proteomes" id="UP000006038"/>
    </source>
</evidence>
<dbReference type="Proteomes" id="UP000006038">
    <property type="component" value="Unassembled WGS sequence"/>
</dbReference>
<evidence type="ECO:0000256" key="1">
    <source>
        <dbReference type="SAM" id="MobiDB-lite"/>
    </source>
</evidence>
<dbReference type="GeneID" id="102704121"/>
<accession>J3LF55</accession>
<protein>
    <submittedName>
        <fullName evidence="2">Uncharacterized protein</fullName>
    </submittedName>
</protein>
<dbReference type="RefSeq" id="XP_006647578.1">
    <property type="nucleotide sequence ID" value="XM_006647515.3"/>
</dbReference>
<reference evidence="2" key="1">
    <citation type="submission" date="2013-04" db="UniProtKB">
        <authorList>
            <consortium name="EnsemblPlants"/>
        </authorList>
    </citation>
    <scope>IDENTIFICATION</scope>
</reference>
<feature type="compositionally biased region" description="Basic and acidic residues" evidence="1">
    <location>
        <begin position="111"/>
        <end position="122"/>
    </location>
</feature>
<dbReference type="AlphaFoldDB" id="J3LF55"/>
<feature type="region of interest" description="Disordered" evidence="1">
    <location>
        <begin position="1"/>
        <end position="25"/>
    </location>
</feature>
<dbReference type="HOGENOM" id="CLU_106470_0_0_1"/>
<gene>
    <name evidence="2" type="primary">LOC102704121</name>
</gene>
<feature type="region of interest" description="Disordered" evidence="1">
    <location>
        <begin position="111"/>
        <end position="212"/>
    </location>
</feature>
<sequence length="212" mass="23353">MSGREVREYTNLSDPKDRKWGKGKDKIDDEDITFQRMVAKMQEVAGERGGYLHGRGALDSDDLLYLKEQMEAEEDAERLLRRTEKRAFAAFKKAAILADSTPVVPVALRVEPKPKSDIRQQDLLKNIVGIKPKRPKVSSPSQPADSDKPKHNTEDTVKESSSQSPSGSRKESSPGVASFGQPLLKPVETSEAKPTNATGSLLGLAYESSDEE</sequence>
<evidence type="ECO:0000313" key="2">
    <source>
        <dbReference type="EnsemblPlants" id="OB02G32720.1"/>
    </source>
</evidence>
<dbReference type="KEGG" id="obr:102704121"/>
<keyword evidence="3" id="KW-1185">Reference proteome</keyword>
<proteinExistence type="predicted"/>
<dbReference type="PANTHER" id="PTHR37202">
    <property type="entry name" value="ANKYRIN REPEAT PROTEIN"/>
    <property type="match status" value="1"/>
</dbReference>
<dbReference type="PANTHER" id="PTHR37202:SF1">
    <property type="entry name" value="ANKYRIN REPEAT PROTEIN"/>
    <property type="match status" value="1"/>
</dbReference>
<name>J3LF55_ORYBR</name>
<dbReference type="EnsemblPlants" id="OB02G32720.1">
    <property type="protein sequence ID" value="OB02G32720.1"/>
    <property type="gene ID" value="OB02G32720"/>
</dbReference>
<organism evidence="2">
    <name type="scientific">Oryza brachyantha</name>
    <name type="common">malo sina</name>
    <dbReference type="NCBI Taxonomy" id="4533"/>
    <lineage>
        <taxon>Eukaryota</taxon>
        <taxon>Viridiplantae</taxon>
        <taxon>Streptophyta</taxon>
        <taxon>Embryophyta</taxon>
        <taxon>Tracheophyta</taxon>
        <taxon>Spermatophyta</taxon>
        <taxon>Magnoliopsida</taxon>
        <taxon>Liliopsida</taxon>
        <taxon>Poales</taxon>
        <taxon>Poaceae</taxon>
        <taxon>BOP clade</taxon>
        <taxon>Oryzoideae</taxon>
        <taxon>Oryzeae</taxon>
        <taxon>Oryzinae</taxon>
        <taxon>Oryza</taxon>
    </lineage>
</organism>